<evidence type="ECO:0000313" key="10">
    <source>
        <dbReference type="Proteomes" id="UP001589758"/>
    </source>
</evidence>
<evidence type="ECO:0000313" key="9">
    <source>
        <dbReference type="EMBL" id="MFC0180598.1"/>
    </source>
</evidence>
<comment type="caution">
    <text evidence="6">Lacks conserved residue(s) required for the propagation of feature annotation.</text>
</comment>
<dbReference type="Gene3D" id="1.20.140.160">
    <property type="match status" value="1"/>
</dbReference>
<keyword evidence="2 6" id="KW-0805">Transcription regulation</keyword>
<accession>A0ABV6CHA1</accession>
<evidence type="ECO:0000256" key="1">
    <source>
        <dbReference type="ARBA" id="ARBA00022490"/>
    </source>
</evidence>
<evidence type="ECO:0000256" key="2">
    <source>
        <dbReference type="ARBA" id="ARBA00023015"/>
    </source>
</evidence>
<dbReference type="PROSITE" id="PS00716">
    <property type="entry name" value="SIGMA70_2"/>
    <property type="match status" value="1"/>
</dbReference>
<dbReference type="Pfam" id="PF04542">
    <property type="entry name" value="Sigma70_r2"/>
    <property type="match status" value="1"/>
</dbReference>
<dbReference type="InterPro" id="IPR007630">
    <property type="entry name" value="RNA_pol_sigma70_r4"/>
</dbReference>
<dbReference type="NCBIfam" id="TIGR02937">
    <property type="entry name" value="sigma70-ECF"/>
    <property type="match status" value="1"/>
</dbReference>
<dbReference type="Pfam" id="PF04545">
    <property type="entry name" value="Sigma70_r4"/>
    <property type="match status" value="1"/>
</dbReference>
<evidence type="ECO:0000259" key="8">
    <source>
        <dbReference type="PROSITE" id="PS00716"/>
    </source>
</evidence>
<comment type="function">
    <text evidence="6">Sigma factors are initiation factors that promote the attachment of RNA polymerase to specific initiation sites and are then released. This sigma factor controls the expression of flagella-related genes.</text>
</comment>
<dbReference type="CDD" id="cd06171">
    <property type="entry name" value="Sigma70_r4"/>
    <property type="match status" value="1"/>
</dbReference>
<dbReference type="InterPro" id="IPR013325">
    <property type="entry name" value="RNA_pol_sigma_r2"/>
</dbReference>
<feature type="region of interest" description="Sigma-70 factor domain-4" evidence="6">
    <location>
        <begin position="191"/>
        <end position="239"/>
    </location>
</feature>
<comment type="caution">
    <text evidence="9">The sequence shown here is derived from an EMBL/GenBank/DDBJ whole genome shotgun (WGS) entry which is preliminary data.</text>
</comment>
<dbReference type="InterPro" id="IPR007624">
    <property type="entry name" value="RNA_pol_sigma70_r3"/>
</dbReference>
<keyword evidence="1 6" id="KW-0963">Cytoplasm</keyword>
<feature type="short sequence motif" description="Interaction with polymerase core subunit RpoC" evidence="6">
    <location>
        <begin position="45"/>
        <end position="48"/>
    </location>
</feature>
<protein>
    <recommendedName>
        <fullName evidence="6">RNA polymerase sigma factor FliA</fullName>
    </recommendedName>
    <alternativeName>
        <fullName evidence="6">RNA polymerase sigma factor for flagellar operon</fullName>
    </alternativeName>
    <alternativeName>
        <fullName evidence="6">Sigma F</fullName>
    </alternativeName>
    <alternativeName>
        <fullName evidence="6">Sigma-28</fullName>
    </alternativeName>
</protein>
<keyword evidence="10" id="KW-1185">Reference proteome</keyword>
<feature type="domain" description="RNA polymerase sigma-70" evidence="8">
    <location>
        <begin position="212"/>
        <end position="238"/>
    </location>
</feature>
<dbReference type="HAMAP" id="MF_00962">
    <property type="entry name" value="Sigma70_FliA"/>
    <property type="match status" value="1"/>
</dbReference>
<comment type="similarity">
    <text evidence="6">Belongs to the sigma-70 factor family. FliA subfamily.</text>
</comment>
<keyword evidence="5 6" id="KW-0804">Transcription</keyword>
<dbReference type="SUPFAM" id="SSF88946">
    <property type="entry name" value="Sigma2 domain of RNA polymerase sigma factors"/>
    <property type="match status" value="1"/>
</dbReference>
<feature type="domain" description="RNA polymerase sigma-70" evidence="7">
    <location>
        <begin position="45"/>
        <end position="58"/>
    </location>
</feature>
<reference evidence="9 10" key="1">
    <citation type="submission" date="2024-09" db="EMBL/GenBank/DDBJ databases">
        <authorList>
            <person name="Sun Q."/>
            <person name="Mori K."/>
        </authorList>
    </citation>
    <scope>NUCLEOTIDE SEQUENCE [LARGE SCALE GENOMIC DNA]</scope>
    <source>
        <strain evidence="9 10">CCM 8545</strain>
    </source>
</reference>
<evidence type="ECO:0000256" key="6">
    <source>
        <dbReference type="HAMAP-Rule" id="MF_00962"/>
    </source>
</evidence>
<evidence type="ECO:0000256" key="3">
    <source>
        <dbReference type="ARBA" id="ARBA00023082"/>
    </source>
</evidence>
<proteinExistence type="inferred from homology"/>
<keyword evidence="4 6" id="KW-0238">DNA-binding</keyword>
<dbReference type="InterPro" id="IPR000943">
    <property type="entry name" value="RNA_pol_sigma70"/>
</dbReference>
<name>A0ABV6CHA1_9GAMM</name>
<dbReference type="PANTHER" id="PTHR30385:SF7">
    <property type="entry name" value="RNA POLYMERASE SIGMA FACTOR FLIA"/>
    <property type="match status" value="1"/>
</dbReference>
<comment type="subcellular location">
    <subcellularLocation>
        <location evidence="6">Cytoplasm</location>
    </subcellularLocation>
</comment>
<dbReference type="RefSeq" id="WP_385877718.1">
    <property type="nucleotide sequence ID" value="NZ_JBHLXE010000105.1"/>
</dbReference>
<dbReference type="PANTHER" id="PTHR30385">
    <property type="entry name" value="SIGMA FACTOR F FLAGELLAR"/>
    <property type="match status" value="1"/>
</dbReference>
<feature type="DNA-binding region" description="H-T-H motif" evidence="6">
    <location>
        <begin position="213"/>
        <end position="232"/>
    </location>
</feature>
<dbReference type="PRINTS" id="PR00046">
    <property type="entry name" value="SIGMA70FCT"/>
</dbReference>
<evidence type="ECO:0000256" key="5">
    <source>
        <dbReference type="ARBA" id="ARBA00023163"/>
    </source>
</evidence>
<dbReference type="SUPFAM" id="SSF88659">
    <property type="entry name" value="Sigma3 and sigma4 domains of RNA polymerase sigma factors"/>
    <property type="match status" value="2"/>
</dbReference>
<evidence type="ECO:0000256" key="4">
    <source>
        <dbReference type="ARBA" id="ARBA00023125"/>
    </source>
</evidence>
<dbReference type="PROSITE" id="PS00715">
    <property type="entry name" value="SIGMA70_1"/>
    <property type="match status" value="1"/>
</dbReference>
<gene>
    <name evidence="6" type="primary">fliA</name>
    <name evidence="9" type="ORF">ACFFIT_10980</name>
</gene>
<dbReference type="NCBIfam" id="NF005413">
    <property type="entry name" value="PRK06986.1"/>
    <property type="match status" value="1"/>
</dbReference>
<dbReference type="NCBIfam" id="TIGR02479">
    <property type="entry name" value="FliA_WhiG"/>
    <property type="match status" value="1"/>
</dbReference>
<dbReference type="Proteomes" id="UP001589758">
    <property type="component" value="Unassembled WGS sequence"/>
</dbReference>
<keyword evidence="3 6" id="KW-0731">Sigma factor</keyword>
<dbReference type="InterPro" id="IPR028617">
    <property type="entry name" value="Sigma70_FliA"/>
</dbReference>
<organism evidence="9 10">
    <name type="scientific">Thorsellia kenyensis</name>
    <dbReference type="NCBI Taxonomy" id="1549888"/>
    <lineage>
        <taxon>Bacteria</taxon>
        <taxon>Pseudomonadati</taxon>
        <taxon>Pseudomonadota</taxon>
        <taxon>Gammaproteobacteria</taxon>
        <taxon>Enterobacterales</taxon>
        <taxon>Thorselliaceae</taxon>
        <taxon>Thorsellia</taxon>
    </lineage>
</organism>
<dbReference type="Pfam" id="PF04539">
    <property type="entry name" value="Sigma70_r3"/>
    <property type="match status" value="1"/>
</dbReference>
<dbReference type="InterPro" id="IPR007627">
    <property type="entry name" value="RNA_pol_sigma70_r2"/>
</dbReference>
<dbReference type="InterPro" id="IPR013324">
    <property type="entry name" value="RNA_pol_sigma_r3/r4-like"/>
</dbReference>
<dbReference type="EMBL" id="JBHLXE010000105">
    <property type="protein sequence ID" value="MFC0180598.1"/>
    <property type="molecule type" value="Genomic_DNA"/>
</dbReference>
<dbReference type="PIRSF" id="PIRSF000770">
    <property type="entry name" value="RNA_pol_sigma-SigE/K"/>
    <property type="match status" value="1"/>
</dbReference>
<evidence type="ECO:0000259" key="7">
    <source>
        <dbReference type="PROSITE" id="PS00715"/>
    </source>
</evidence>
<dbReference type="InterPro" id="IPR012845">
    <property type="entry name" value="RNA_pol_sigma_FliA_WhiG"/>
</dbReference>
<dbReference type="InterPro" id="IPR014284">
    <property type="entry name" value="RNA_pol_sigma-70_dom"/>
</dbReference>
<sequence length="245" mass="28176">MYKADLYNSSGSMNKRAQWEQFAPLVRQEALRLQVRLPASVQLDDLIQAGAIGLLDALDKFDSSHGTAFSTYAVQRIRGSMLDELRSRDWAPRSVRRNARDIAKAINKLEQLLLRQPSEVEVAEYLGITLEEYWKMLQDTNNTQIIDYEEWQDENEETIIDAAASIELEQEQQNPLKSLMGDELKTQVIEAIETLPEKEKMVLHLYYQEDLNLKEIGAVLNVGESRVCQLHSQAVKRIRAYLSDY</sequence>
<dbReference type="Gene3D" id="1.10.1740.10">
    <property type="match status" value="1"/>
</dbReference>